<dbReference type="Gene3D" id="1.10.357.10">
    <property type="entry name" value="Tetracycline Repressor, domain 2"/>
    <property type="match status" value="1"/>
</dbReference>
<proteinExistence type="predicted"/>
<comment type="caution">
    <text evidence="4">The sequence shown here is derived from an EMBL/GenBank/DDBJ whole genome shotgun (WGS) entry which is preliminary data.</text>
</comment>
<gene>
    <name evidence="4" type="ORF">GCM10023196_043380</name>
</gene>
<dbReference type="PROSITE" id="PS50977">
    <property type="entry name" value="HTH_TETR_2"/>
    <property type="match status" value="1"/>
</dbReference>
<dbReference type="SUPFAM" id="SSF46689">
    <property type="entry name" value="Homeodomain-like"/>
    <property type="match status" value="1"/>
</dbReference>
<dbReference type="InterPro" id="IPR050109">
    <property type="entry name" value="HTH-type_TetR-like_transc_reg"/>
</dbReference>
<dbReference type="Pfam" id="PF00440">
    <property type="entry name" value="TetR_N"/>
    <property type="match status" value="1"/>
</dbReference>
<dbReference type="PANTHER" id="PTHR30055">
    <property type="entry name" value="HTH-TYPE TRANSCRIPTIONAL REGULATOR RUTR"/>
    <property type="match status" value="1"/>
</dbReference>
<dbReference type="EMBL" id="BAABHK010000005">
    <property type="protein sequence ID" value="GAA4628155.1"/>
    <property type="molecule type" value="Genomic_DNA"/>
</dbReference>
<evidence type="ECO:0000256" key="1">
    <source>
        <dbReference type="ARBA" id="ARBA00023125"/>
    </source>
</evidence>
<keyword evidence="5" id="KW-1185">Reference proteome</keyword>
<feature type="domain" description="HTH tetR-type" evidence="3">
    <location>
        <begin position="3"/>
        <end position="63"/>
    </location>
</feature>
<feature type="DNA-binding region" description="H-T-H motif" evidence="2">
    <location>
        <begin position="26"/>
        <end position="45"/>
    </location>
</feature>
<dbReference type="InterPro" id="IPR009057">
    <property type="entry name" value="Homeodomain-like_sf"/>
</dbReference>
<evidence type="ECO:0000313" key="5">
    <source>
        <dbReference type="Proteomes" id="UP001501442"/>
    </source>
</evidence>
<organism evidence="4 5">
    <name type="scientific">Actinoallomurus vinaceus</name>
    <dbReference type="NCBI Taxonomy" id="1080074"/>
    <lineage>
        <taxon>Bacteria</taxon>
        <taxon>Bacillati</taxon>
        <taxon>Actinomycetota</taxon>
        <taxon>Actinomycetes</taxon>
        <taxon>Streptosporangiales</taxon>
        <taxon>Thermomonosporaceae</taxon>
        <taxon>Actinoallomurus</taxon>
    </lineage>
</organism>
<evidence type="ECO:0000259" key="3">
    <source>
        <dbReference type="PROSITE" id="PS50977"/>
    </source>
</evidence>
<name>A0ABP8UED2_9ACTN</name>
<dbReference type="InterPro" id="IPR001647">
    <property type="entry name" value="HTH_TetR"/>
</dbReference>
<dbReference type="PANTHER" id="PTHR30055:SF226">
    <property type="entry name" value="HTH-TYPE TRANSCRIPTIONAL REGULATOR PKSA"/>
    <property type="match status" value="1"/>
</dbReference>
<evidence type="ECO:0000313" key="4">
    <source>
        <dbReference type="EMBL" id="GAA4628155.1"/>
    </source>
</evidence>
<protein>
    <recommendedName>
        <fullName evidence="3">HTH tetR-type domain-containing protein</fullName>
    </recommendedName>
</protein>
<reference evidence="5" key="1">
    <citation type="journal article" date="2019" name="Int. J. Syst. Evol. Microbiol.">
        <title>The Global Catalogue of Microorganisms (GCM) 10K type strain sequencing project: providing services to taxonomists for standard genome sequencing and annotation.</title>
        <authorList>
            <consortium name="The Broad Institute Genomics Platform"/>
            <consortium name="The Broad Institute Genome Sequencing Center for Infectious Disease"/>
            <person name="Wu L."/>
            <person name="Ma J."/>
        </authorList>
    </citation>
    <scope>NUCLEOTIDE SEQUENCE [LARGE SCALE GENOMIC DNA]</scope>
    <source>
        <strain evidence="5">JCM 17939</strain>
    </source>
</reference>
<accession>A0ABP8UED2</accession>
<dbReference type="RefSeq" id="WP_345432736.1">
    <property type="nucleotide sequence ID" value="NZ_BAABHK010000005.1"/>
</dbReference>
<dbReference type="Proteomes" id="UP001501442">
    <property type="component" value="Unassembled WGS sequence"/>
</dbReference>
<keyword evidence="1 2" id="KW-0238">DNA-binding</keyword>
<sequence length="176" mass="19310">MSADRLSAVLDSTYECLLLCGVRRTTMDDIAHRMGLSRSSLYTYVHNKDEAFRLLAERLHSRAFEAAQAAAARTDATAEERALGILTAKLDLVLALRDSPHVAELLDARARLFGDICTVFTARLRTLLTEIFKEAGTDRPQDAADICLTLVHGFESSPQQAHLMQPAAEAVINGLL</sequence>
<evidence type="ECO:0000256" key="2">
    <source>
        <dbReference type="PROSITE-ProRule" id="PRU00335"/>
    </source>
</evidence>